<sequence>LGVKESSRRIFDIKREKAVLKLSEDNSDDSDSHNESDESDYHDDSFEASTSKNVHYLSAKDLSTPLAKKNQDIII</sequence>
<gene>
    <name evidence="2" type="ORF">RFULGI_LOCUS3077</name>
</gene>
<comment type="caution">
    <text evidence="2">The sequence shown here is derived from an EMBL/GenBank/DDBJ whole genome shotgun (WGS) entry which is preliminary data.</text>
</comment>
<feature type="non-terminal residue" evidence="2">
    <location>
        <position position="1"/>
    </location>
</feature>
<feature type="compositionally biased region" description="Basic and acidic residues" evidence="1">
    <location>
        <begin position="22"/>
        <end position="36"/>
    </location>
</feature>
<dbReference type="EMBL" id="CAJVPZ010002535">
    <property type="protein sequence ID" value="CAG8515005.1"/>
    <property type="molecule type" value="Genomic_DNA"/>
</dbReference>
<proteinExistence type="predicted"/>
<organism evidence="2 3">
    <name type="scientific">Racocetra fulgida</name>
    <dbReference type="NCBI Taxonomy" id="60492"/>
    <lineage>
        <taxon>Eukaryota</taxon>
        <taxon>Fungi</taxon>
        <taxon>Fungi incertae sedis</taxon>
        <taxon>Mucoromycota</taxon>
        <taxon>Glomeromycotina</taxon>
        <taxon>Glomeromycetes</taxon>
        <taxon>Diversisporales</taxon>
        <taxon>Gigasporaceae</taxon>
        <taxon>Racocetra</taxon>
    </lineage>
</organism>
<name>A0A9N9F7M7_9GLOM</name>
<evidence type="ECO:0000256" key="1">
    <source>
        <dbReference type="SAM" id="MobiDB-lite"/>
    </source>
</evidence>
<evidence type="ECO:0000313" key="2">
    <source>
        <dbReference type="EMBL" id="CAG8515005.1"/>
    </source>
</evidence>
<protein>
    <submittedName>
        <fullName evidence="2">10107_t:CDS:1</fullName>
    </submittedName>
</protein>
<accession>A0A9N9F7M7</accession>
<dbReference type="Proteomes" id="UP000789396">
    <property type="component" value="Unassembled WGS sequence"/>
</dbReference>
<evidence type="ECO:0000313" key="3">
    <source>
        <dbReference type="Proteomes" id="UP000789396"/>
    </source>
</evidence>
<dbReference type="AlphaFoldDB" id="A0A9N9F7M7"/>
<reference evidence="2" key="1">
    <citation type="submission" date="2021-06" db="EMBL/GenBank/DDBJ databases">
        <authorList>
            <person name="Kallberg Y."/>
            <person name="Tangrot J."/>
            <person name="Rosling A."/>
        </authorList>
    </citation>
    <scope>NUCLEOTIDE SEQUENCE</scope>
    <source>
        <strain evidence="2">IN212</strain>
    </source>
</reference>
<feature type="region of interest" description="Disordered" evidence="1">
    <location>
        <begin position="22"/>
        <end position="47"/>
    </location>
</feature>
<keyword evidence="3" id="KW-1185">Reference proteome</keyword>